<keyword evidence="1" id="KW-0472">Membrane</keyword>
<dbReference type="Proteomes" id="UP000006000">
    <property type="component" value="Unassembled WGS sequence"/>
</dbReference>
<organism evidence="2 3">
    <name type="scientific">Eubacterium ventriosum ATCC 27560</name>
    <dbReference type="NCBI Taxonomy" id="411463"/>
    <lineage>
        <taxon>Bacteria</taxon>
        <taxon>Bacillati</taxon>
        <taxon>Bacillota</taxon>
        <taxon>Clostridia</taxon>
        <taxon>Eubacteriales</taxon>
        <taxon>Eubacteriaceae</taxon>
        <taxon>Eubacterium</taxon>
    </lineage>
</organism>
<feature type="transmembrane region" description="Helical" evidence="1">
    <location>
        <begin position="7"/>
        <end position="27"/>
    </location>
</feature>
<feature type="transmembrane region" description="Helical" evidence="1">
    <location>
        <begin position="33"/>
        <end position="53"/>
    </location>
</feature>
<sequence length="59" mass="7070">MIFYNSILLLTNYKIIAVIVLCPFIFIYRFVLLPLYVFSIFFFFQCIMFQTIATKLNVT</sequence>
<evidence type="ECO:0000313" key="3">
    <source>
        <dbReference type="Proteomes" id="UP000006000"/>
    </source>
</evidence>
<reference evidence="2 3" key="1">
    <citation type="submission" date="2007-03" db="EMBL/GenBank/DDBJ databases">
        <authorList>
            <person name="Fulton L."/>
            <person name="Clifton S."/>
            <person name="Fulton B."/>
            <person name="Xu J."/>
            <person name="Minx P."/>
            <person name="Pepin K.H."/>
            <person name="Johnson M."/>
            <person name="Thiruvilangam P."/>
            <person name="Bhonagiri V."/>
            <person name="Nash W.E."/>
            <person name="Mardis E.R."/>
            <person name="Wilson R.K."/>
        </authorList>
    </citation>
    <scope>NUCLEOTIDE SEQUENCE [LARGE SCALE GENOMIC DNA]</scope>
    <source>
        <strain evidence="2 3">ATCC 27560</strain>
    </source>
</reference>
<evidence type="ECO:0000256" key="1">
    <source>
        <dbReference type="SAM" id="Phobius"/>
    </source>
</evidence>
<protein>
    <submittedName>
        <fullName evidence="2">Uncharacterized protein</fullName>
    </submittedName>
</protein>
<evidence type="ECO:0000313" key="2">
    <source>
        <dbReference type="EMBL" id="EDM50768.1"/>
    </source>
</evidence>
<comment type="caution">
    <text evidence="2">The sequence shown here is derived from an EMBL/GenBank/DDBJ whole genome shotgun (WGS) entry which is preliminary data.</text>
</comment>
<dbReference type="EMBL" id="AAVL02000036">
    <property type="protein sequence ID" value="EDM50768.1"/>
    <property type="molecule type" value="Genomic_DNA"/>
</dbReference>
<proteinExistence type="predicted"/>
<reference evidence="2 3" key="2">
    <citation type="submission" date="2007-04" db="EMBL/GenBank/DDBJ databases">
        <title>Draft genome sequence of Eubacterium ventriosum (ATCC 27560).</title>
        <authorList>
            <person name="Sudarsanam P."/>
            <person name="Ley R."/>
            <person name="Guruge J."/>
            <person name="Turnbaugh P.J."/>
            <person name="Mahowald M."/>
            <person name="Liep D."/>
            <person name="Gordon J."/>
        </authorList>
    </citation>
    <scope>NUCLEOTIDE SEQUENCE [LARGE SCALE GENOMIC DNA]</scope>
    <source>
        <strain evidence="2 3">ATCC 27560</strain>
    </source>
</reference>
<accession>A5Z8P6</accession>
<dbReference type="HOGENOM" id="CLU_2953624_0_0_9"/>
<keyword evidence="1" id="KW-0812">Transmembrane</keyword>
<keyword evidence="1" id="KW-1133">Transmembrane helix</keyword>
<name>A5Z8P6_9FIRM</name>
<dbReference type="AlphaFoldDB" id="A5Z8P6"/>
<gene>
    <name evidence="2" type="ORF">EUBVEN_02087</name>
</gene>